<dbReference type="GO" id="GO:0006886">
    <property type="term" value="P:intracellular protein transport"/>
    <property type="evidence" value="ECO:0007669"/>
    <property type="project" value="UniProtKB-UniRule"/>
</dbReference>
<evidence type="ECO:0000256" key="11">
    <source>
        <dbReference type="SAM" id="MobiDB-lite"/>
    </source>
</evidence>
<dbReference type="GeneID" id="136806801"/>
<evidence type="ECO:0000256" key="9">
    <source>
        <dbReference type="ARBA" id="ARBA00029433"/>
    </source>
</evidence>
<name>A0A7M5WVC1_9CNID</name>
<dbReference type="PIRSF" id="PIRSF037094">
    <property type="entry name" value="AP1_complex_gamma"/>
    <property type="match status" value="1"/>
</dbReference>
<dbReference type="InterPro" id="IPR011989">
    <property type="entry name" value="ARM-like"/>
</dbReference>
<accession>A0A7M5WVC1</accession>
<keyword evidence="7 10" id="KW-0472">Membrane</keyword>
<evidence type="ECO:0000259" key="12">
    <source>
        <dbReference type="PROSITE" id="PS50180"/>
    </source>
</evidence>
<keyword evidence="8 10" id="KW-0968">Cytoplasmic vesicle</keyword>
<keyword evidence="5 10" id="KW-0653">Protein transport</keyword>
<dbReference type="InterPro" id="IPR002553">
    <property type="entry name" value="Clathrin/coatomer_adapt-like_N"/>
</dbReference>
<dbReference type="FunFam" id="1.25.10.10:FF:000030">
    <property type="entry name" value="AP-1 complex subunit gamma"/>
    <property type="match status" value="1"/>
</dbReference>
<keyword evidence="14" id="KW-1185">Reference proteome</keyword>
<dbReference type="Gene3D" id="2.60.40.1230">
    <property type="match status" value="1"/>
</dbReference>
<organism evidence="13 14">
    <name type="scientific">Clytia hemisphaerica</name>
    <dbReference type="NCBI Taxonomy" id="252671"/>
    <lineage>
        <taxon>Eukaryota</taxon>
        <taxon>Metazoa</taxon>
        <taxon>Cnidaria</taxon>
        <taxon>Hydrozoa</taxon>
        <taxon>Hydroidolina</taxon>
        <taxon>Leptothecata</taxon>
        <taxon>Obeliida</taxon>
        <taxon>Clytiidae</taxon>
        <taxon>Clytia</taxon>
    </lineage>
</organism>
<evidence type="ECO:0000313" key="14">
    <source>
        <dbReference type="Proteomes" id="UP000594262"/>
    </source>
</evidence>
<dbReference type="EnsemblMetazoa" id="CLYHEMT013652.1">
    <property type="protein sequence ID" value="CLYHEMP013652.1"/>
    <property type="gene ID" value="CLYHEMG013652"/>
</dbReference>
<evidence type="ECO:0000256" key="4">
    <source>
        <dbReference type="ARBA" id="ARBA00022448"/>
    </source>
</evidence>
<comment type="subcellular location">
    <subcellularLocation>
        <location evidence="1">Cytoplasmic vesicle membrane</location>
    </subcellularLocation>
    <subcellularLocation>
        <location evidence="9">Endomembrane system</location>
        <topology evidence="9">Peripheral membrane protein</topology>
        <orientation evidence="9">Cytoplasmic side</orientation>
    </subcellularLocation>
    <subcellularLocation>
        <location evidence="2">Golgi apparatus</location>
    </subcellularLocation>
</comment>
<keyword evidence="4 10" id="KW-0813">Transport</keyword>
<dbReference type="InterPro" id="IPR017107">
    <property type="entry name" value="AP1_complex_gsu"/>
</dbReference>
<keyword evidence="6 10" id="KW-0333">Golgi apparatus</keyword>
<dbReference type="PROSITE" id="PS50180">
    <property type="entry name" value="GAE"/>
    <property type="match status" value="1"/>
</dbReference>
<reference evidence="13" key="1">
    <citation type="submission" date="2021-01" db="UniProtKB">
        <authorList>
            <consortium name="EnsemblMetazoa"/>
        </authorList>
    </citation>
    <scope>IDENTIFICATION</scope>
</reference>
<comment type="similarity">
    <text evidence="3 10">Belongs to the adaptor complexes large subunit family.</text>
</comment>
<dbReference type="RefSeq" id="XP_066919481.1">
    <property type="nucleotide sequence ID" value="XM_067063380.1"/>
</dbReference>
<feature type="region of interest" description="Disordered" evidence="11">
    <location>
        <begin position="629"/>
        <end position="655"/>
    </location>
</feature>
<dbReference type="GO" id="GO:0030121">
    <property type="term" value="C:AP-1 adaptor complex"/>
    <property type="evidence" value="ECO:0007669"/>
    <property type="project" value="InterPro"/>
</dbReference>
<dbReference type="InterPro" id="IPR016024">
    <property type="entry name" value="ARM-type_fold"/>
</dbReference>
<evidence type="ECO:0000256" key="7">
    <source>
        <dbReference type="ARBA" id="ARBA00023136"/>
    </source>
</evidence>
<dbReference type="Gene3D" id="1.25.10.10">
    <property type="entry name" value="Leucine-rich Repeat Variant"/>
    <property type="match status" value="1"/>
</dbReference>
<evidence type="ECO:0000256" key="8">
    <source>
        <dbReference type="ARBA" id="ARBA00023329"/>
    </source>
</evidence>
<evidence type="ECO:0000256" key="3">
    <source>
        <dbReference type="ARBA" id="ARBA00006613"/>
    </source>
</evidence>
<dbReference type="OrthoDB" id="28053at2759"/>
<dbReference type="Pfam" id="PF02883">
    <property type="entry name" value="Alpha_adaptinC2"/>
    <property type="match status" value="1"/>
</dbReference>
<feature type="domain" description="GAE" evidence="12">
    <location>
        <begin position="719"/>
        <end position="835"/>
    </location>
</feature>
<evidence type="ECO:0000256" key="2">
    <source>
        <dbReference type="ARBA" id="ARBA00004555"/>
    </source>
</evidence>
<dbReference type="InterPro" id="IPR008153">
    <property type="entry name" value="GAE_dom"/>
</dbReference>
<evidence type="ECO:0000256" key="5">
    <source>
        <dbReference type="ARBA" id="ARBA00022927"/>
    </source>
</evidence>
<dbReference type="InterPro" id="IPR050840">
    <property type="entry name" value="Adaptor_Complx_Large_Subunit"/>
</dbReference>
<dbReference type="Pfam" id="PF01602">
    <property type="entry name" value="Adaptin_N"/>
    <property type="match status" value="1"/>
</dbReference>
<evidence type="ECO:0000256" key="1">
    <source>
        <dbReference type="ARBA" id="ARBA00004156"/>
    </source>
</evidence>
<dbReference type="AlphaFoldDB" id="A0A7M5WVC1"/>
<dbReference type="GO" id="GO:0016192">
    <property type="term" value="P:vesicle-mediated transport"/>
    <property type="evidence" value="ECO:0007669"/>
    <property type="project" value="InterPro"/>
</dbReference>
<dbReference type="SUPFAM" id="SSF48371">
    <property type="entry name" value="ARM repeat"/>
    <property type="match status" value="1"/>
</dbReference>
<dbReference type="SUPFAM" id="SSF49348">
    <property type="entry name" value="Clathrin adaptor appendage domain"/>
    <property type="match status" value="1"/>
</dbReference>
<dbReference type="InterPro" id="IPR013041">
    <property type="entry name" value="Clathrin_app_Ig-like_sf"/>
</dbReference>
<dbReference type="Proteomes" id="UP000594262">
    <property type="component" value="Unplaced"/>
</dbReference>
<evidence type="ECO:0000313" key="13">
    <source>
        <dbReference type="EnsemblMetazoa" id="CLYHEMP013652.1"/>
    </source>
</evidence>
<dbReference type="PANTHER" id="PTHR22780">
    <property type="entry name" value="ADAPTIN, ALPHA/GAMMA/EPSILON"/>
    <property type="match status" value="1"/>
</dbReference>
<dbReference type="SMART" id="SM00809">
    <property type="entry name" value="Alpha_adaptinC2"/>
    <property type="match status" value="1"/>
</dbReference>
<evidence type="ECO:0000256" key="10">
    <source>
        <dbReference type="PIRNR" id="PIRNR037094"/>
    </source>
</evidence>
<protein>
    <recommendedName>
        <fullName evidence="10">AP-1 complex subunit gamma</fullName>
    </recommendedName>
</protein>
<dbReference type="InterPro" id="IPR008152">
    <property type="entry name" value="Clathrin_a/b/g-adaptin_app_Ig"/>
</dbReference>
<sequence length="840" mass="92121">MPSNVKVRDLIRSIRAARTAADEREVITKECALIRTSFREEDNDARSRNVAKLLYIHMLGYPAHFGQLECLKLIASQKFNDKRMGYLGAMMLLDEKQDVHLLVTNCLKNDLNHTSQYVQGLALCTLGSICSAEMSRDLAGEVERLMKAGNSYIKKKACLCAVRVIRKVPELTEMFVSLTRSLMSDNNHGVQLTAIVLISEMCILSPDVVSHFRRYVPNLVRSLKSLIQAGYSPEHDVNGISDPFLQVHILRLLRLLGHKDMDSSETMNDLLAQVATNTETTKNVGNSVLYETVLTIMDIKSESGLRVLGINILGRFLLNNDKNIRYVALNTLLKTLNIDNSAVQRHRSTVLECLKDPDISIRRRAIELSFALVNTSNIRSMMKELIFFLENCDVEFKQYTASNIITVAEKFAPNKRWHIDTILKVLTTASLYVRDDLVSTLIQLISGTDTLHTYTVQQLFRAIQDDKTQQSLVQMASWCIGEYGELLLSTDLEEDEPLDVTESDVVALLDGILGSTLSSPVTKEYALTAVMKLTTRFTTCNDQIQLVINNYTTNTDVELQQRSVEYDAIFRKYEPLRPGLLERMPLISTDPSPADGAKELNGDASLSEITKLDTSTTGGQQQKESDSLFDLLGDGLPSAQTSPAPAVSGGSTSGGGLMDLLGDLDMGAGAAPVMPQQPVMSTGMSSGGGSSGLDDLLGLGGGPSTNDLMSAPAPQPPTSEFPTITAFEKNGLKINFSFGDVGSQGPGTFITKMTATNSQASTMENFLFQAAVPKTFKLQMQSPSGNTLASMNTGTVTQAMLVGNPNKEPVRMLLRISYTLNGQNVQEQGQVDSFPSQLWS</sequence>
<evidence type="ECO:0000256" key="6">
    <source>
        <dbReference type="ARBA" id="ARBA00023034"/>
    </source>
</evidence>
<proteinExistence type="inferred from homology"/>